<evidence type="ECO:0000313" key="3">
    <source>
        <dbReference type="EMBL" id="CAF1409336.1"/>
    </source>
</evidence>
<dbReference type="EMBL" id="CAJNOQ010000210">
    <property type="protein sequence ID" value="CAF0772906.1"/>
    <property type="molecule type" value="Genomic_DNA"/>
</dbReference>
<dbReference type="EMBL" id="CAJOBA010048570">
    <property type="protein sequence ID" value="CAF4213951.1"/>
    <property type="molecule type" value="Genomic_DNA"/>
</dbReference>
<dbReference type="EMBL" id="CAJNOK010026825">
    <property type="protein sequence ID" value="CAF1409336.1"/>
    <property type="molecule type" value="Genomic_DNA"/>
</dbReference>
<feature type="region of interest" description="Disordered" evidence="1">
    <location>
        <begin position="298"/>
        <end position="326"/>
    </location>
</feature>
<evidence type="ECO:0000313" key="6">
    <source>
        <dbReference type="Proteomes" id="UP000663829"/>
    </source>
</evidence>
<dbReference type="AlphaFoldDB" id="A0A813QTA3"/>
<protein>
    <submittedName>
        <fullName evidence="2">Uncharacterized protein</fullName>
    </submittedName>
</protein>
<name>A0A813QTA3_9BILA</name>
<evidence type="ECO:0000256" key="1">
    <source>
        <dbReference type="SAM" id="MobiDB-lite"/>
    </source>
</evidence>
<dbReference type="Proteomes" id="UP000682733">
    <property type="component" value="Unassembled WGS sequence"/>
</dbReference>
<reference evidence="2" key="1">
    <citation type="submission" date="2021-02" db="EMBL/GenBank/DDBJ databases">
        <authorList>
            <person name="Nowell W R."/>
        </authorList>
    </citation>
    <scope>NUCLEOTIDE SEQUENCE</scope>
</reference>
<evidence type="ECO:0000313" key="5">
    <source>
        <dbReference type="EMBL" id="CAF4213951.1"/>
    </source>
</evidence>
<proteinExistence type="predicted"/>
<sequence>MNLLSCIGRQEQEGPAAETPNIDQIRAFLSRFQNDPNTDKSFISRPNSTELCEWSKKVCEYLPSVDDQPAEQANNVKQHFSAIKQFYNVIQQQNWTQIPAPIQTFFNSLQIYETISGLACIMFEEHPDIMKVIENQLQEAREAIEQYRSVGFIGLLCCGSGMILARFNTFLRIIDEKLQDLGIGRLLEFLQQLLDVFCKYFQIDMSNIHDLQKIAQNVRDLIAQVGQKLSVVFGRLAITGDQRSTDDKFAPLEITGKIHRKLSKFGTQAPIVDKALTSFERFYTAINKVDDNLIRKQQQLKSSSQPTTTEHSLRSTNDTVDPDFRRENALQLETTSTIEEVSVIGKMMQSIELVLTYGILILKNEDDVLKPLSDHVDDCTKILETYAHLHPLYKIICGKNYLSKLKVFINKIVDLLKSSKLKLNSPDEFLQELKERYPDLLRFLADDLIEQTYKKHIADKLPESVENILDDAMKNIMGKFSSKF</sequence>
<accession>A0A813QTA3</accession>
<dbReference type="EMBL" id="CAJOBC010000210">
    <property type="protein sequence ID" value="CAF3555181.1"/>
    <property type="molecule type" value="Genomic_DNA"/>
</dbReference>
<dbReference type="Proteomes" id="UP000677228">
    <property type="component" value="Unassembled WGS sequence"/>
</dbReference>
<comment type="caution">
    <text evidence="2">The sequence shown here is derived from an EMBL/GenBank/DDBJ whole genome shotgun (WGS) entry which is preliminary data.</text>
</comment>
<keyword evidence="6" id="KW-1185">Reference proteome</keyword>
<dbReference type="Proteomes" id="UP000663829">
    <property type="component" value="Unassembled WGS sequence"/>
</dbReference>
<gene>
    <name evidence="2" type="ORF">GPM918_LOCUS2028</name>
    <name evidence="3" type="ORF">OVA965_LOCUS33314</name>
    <name evidence="4" type="ORF">SRO942_LOCUS2028</name>
    <name evidence="5" type="ORF">TMI583_LOCUS34201</name>
</gene>
<evidence type="ECO:0000313" key="4">
    <source>
        <dbReference type="EMBL" id="CAF3555181.1"/>
    </source>
</evidence>
<dbReference type="Proteomes" id="UP000681722">
    <property type="component" value="Unassembled WGS sequence"/>
</dbReference>
<evidence type="ECO:0000313" key="2">
    <source>
        <dbReference type="EMBL" id="CAF0772906.1"/>
    </source>
</evidence>
<organism evidence="2 6">
    <name type="scientific">Didymodactylos carnosus</name>
    <dbReference type="NCBI Taxonomy" id="1234261"/>
    <lineage>
        <taxon>Eukaryota</taxon>
        <taxon>Metazoa</taxon>
        <taxon>Spiralia</taxon>
        <taxon>Gnathifera</taxon>
        <taxon>Rotifera</taxon>
        <taxon>Eurotatoria</taxon>
        <taxon>Bdelloidea</taxon>
        <taxon>Philodinida</taxon>
        <taxon>Philodinidae</taxon>
        <taxon>Didymodactylos</taxon>
    </lineage>
</organism>
<feature type="compositionally biased region" description="Polar residues" evidence="1">
    <location>
        <begin position="298"/>
        <end position="319"/>
    </location>
</feature>
<dbReference type="OrthoDB" id="10035935at2759"/>